<evidence type="ECO:0000256" key="2">
    <source>
        <dbReference type="ARBA" id="ARBA00022824"/>
    </source>
</evidence>
<dbReference type="InterPro" id="IPR036607">
    <property type="entry name" value="PRKCSH"/>
</dbReference>
<dbReference type="InterPro" id="IPR039794">
    <property type="entry name" value="Gtb1-like"/>
</dbReference>
<feature type="compositionally biased region" description="Acidic residues" evidence="4">
    <location>
        <begin position="266"/>
        <end position="275"/>
    </location>
</feature>
<keyword evidence="2" id="KW-0256">Endoplasmic reticulum</keyword>
<dbReference type="PANTHER" id="PTHR12630:SF1">
    <property type="entry name" value="GLUCOSIDASE 2 SUBUNIT BETA"/>
    <property type="match status" value="1"/>
</dbReference>
<feature type="signal peptide" evidence="5">
    <location>
        <begin position="1"/>
        <end position="23"/>
    </location>
</feature>
<evidence type="ECO:0000256" key="5">
    <source>
        <dbReference type="SAM" id="SignalP"/>
    </source>
</evidence>
<feature type="domain" description="Glucosidase 2 subunit beta-like" evidence="7">
    <location>
        <begin position="414"/>
        <end position="515"/>
    </location>
</feature>
<evidence type="ECO:0000313" key="9">
    <source>
        <dbReference type="Proteomes" id="UP001346149"/>
    </source>
</evidence>
<feature type="region of interest" description="Disordered" evidence="4">
    <location>
        <begin position="201"/>
        <end position="220"/>
    </location>
</feature>
<feature type="region of interest" description="Disordered" evidence="4">
    <location>
        <begin position="256"/>
        <end position="332"/>
    </location>
</feature>
<reference evidence="8 9" key="1">
    <citation type="journal article" date="2023" name="Hortic Res">
        <title>Pangenome of water caltrop reveals structural variations and asymmetric subgenome divergence after allopolyploidization.</title>
        <authorList>
            <person name="Zhang X."/>
            <person name="Chen Y."/>
            <person name="Wang L."/>
            <person name="Yuan Y."/>
            <person name="Fang M."/>
            <person name="Shi L."/>
            <person name="Lu R."/>
            <person name="Comes H.P."/>
            <person name="Ma Y."/>
            <person name="Chen Y."/>
            <person name="Huang G."/>
            <person name="Zhou Y."/>
            <person name="Zheng Z."/>
            <person name="Qiu Y."/>
        </authorList>
    </citation>
    <scope>NUCLEOTIDE SEQUENCE [LARGE SCALE GENOMIC DNA]</scope>
    <source>
        <strain evidence="8">F231</strain>
    </source>
</reference>
<evidence type="ECO:0000256" key="3">
    <source>
        <dbReference type="SAM" id="Coils"/>
    </source>
</evidence>
<keyword evidence="3" id="KW-0175">Coiled coil</keyword>
<dbReference type="Pfam" id="PF12999">
    <property type="entry name" value="PRKCSH-like"/>
    <property type="match status" value="1"/>
</dbReference>
<gene>
    <name evidence="8" type="ORF">SAY86_031536</name>
</gene>
<organism evidence="8 9">
    <name type="scientific">Trapa natans</name>
    <name type="common">Water chestnut</name>
    <dbReference type="NCBI Taxonomy" id="22666"/>
    <lineage>
        <taxon>Eukaryota</taxon>
        <taxon>Viridiplantae</taxon>
        <taxon>Streptophyta</taxon>
        <taxon>Embryophyta</taxon>
        <taxon>Tracheophyta</taxon>
        <taxon>Spermatophyta</taxon>
        <taxon>Magnoliopsida</taxon>
        <taxon>eudicotyledons</taxon>
        <taxon>Gunneridae</taxon>
        <taxon>Pentapetalae</taxon>
        <taxon>rosids</taxon>
        <taxon>malvids</taxon>
        <taxon>Myrtales</taxon>
        <taxon>Lythraceae</taxon>
        <taxon>Trapa</taxon>
    </lineage>
</organism>
<dbReference type="Proteomes" id="UP001346149">
    <property type="component" value="Unassembled WGS sequence"/>
</dbReference>
<name>A0AAN7M3Q5_TRANT</name>
<feature type="domain" description="Glucosidase II beta subunit N-terminal" evidence="6">
    <location>
        <begin position="29"/>
        <end position="176"/>
    </location>
</feature>
<feature type="compositionally biased region" description="Basic and acidic residues" evidence="4">
    <location>
        <begin position="291"/>
        <end position="300"/>
    </location>
</feature>
<feature type="chain" id="PRO_5042853108" description="Glucosidase 2 subunit beta" evidence="5">
    <location>
        <begin position="24"/>
        <end position="518"/>
    </location>
</feature>
<dbReference type="GO" id="GO:0006491">
    <property type="term" value="P:N-glycan processing"/>
    <property type="evidence" value="ECO:0007669"/>
    <property type="project" value="TreeGrafter"/>
</dbReference>
<evidence type="ECO:0000256" key="4">
    <source>
        <dbReference type="SAM" id="MobiDB-lite"/>
    </source>
</evidence>
<dbReference type="GO" id="GO:0017177">
    <property type="term" value="C:glucosidase II complex"/>
    <property type="evidence" value="ECO:0007669"/>
    <property type="project" value="TreeGrafter"/>
</dbReference>
<dbReference type="AlphaFoldDB" id="A0AAN7M3Q5"/>
<dbReference type="EMBL" id="JAXQNO010000009">
    <property type="protein sequence ID" value="KAK4791123.1"/>
    <property type="molecule type" value="Genomic_DNA"/>
</dbReference>
<feature type="compositionally biased region" description="Acidic residues" evidence="4">
    <location>
        <begin position="316"/>
        <end position="329"/>
    </location>
</feature>
<feature type="coiled-coil region" evidence="3">
    <location>
        <begin position="410"/>
        <end position="437"/>
    </location>
</feature>
<keyword evidence="9" id="KW-1185">Reference proteome</keyword>
<evidence type="ECO:0000313" key="8">
    <source>
        <dbReference type="EMBL" id="KAK4791123.1"/>
    </source>
</evidence>
<keyword evidence="5" id="KW-0732">Signal</keyword>
<dbReference type="InterPro" id="IPR028146">
    <property type="entry name" value="PRKCSH_N"/>
</dbReference>
<sequence>MNLVAVFIHVLVVELFLSSDAGSAHPSLPADQFLGISPEDVVYYKSSDFIKCKDGSKKFSKVQLNDDFCDCPDGTDEPGTSACPSAKFYCRNAGHTGTLLFSSRVNDGICDCCDGSDEYDGKVKCKNTCWEAGKVARDRLKKKISTFQQGVAIRKHEVEQARRALIKEEEELTMLKNEQKALKKLVERVRDRKEQIEKAEEKERLHKEKEEKARKEAEDIADKERRKIEDELEYEKSREIEQGSEVEDSGIMFDEKIGLMDNSPPDQEDNGPETDELSKEELGKLVASRWTGEKIEKESEADPVEDNNPKVYDHEEIPEDTYEEEDGGYDSEPYYEEKKDEYGNADNYMDKDLGDEDLIDENIHYHSESEDESDSDMENSLSWLEKIQRTIRNILQTINAFCSPWDKSEAARVRKEYDELSTKLSNMQSRISSLSKKIKLDFGPEKEFYSLYGHCFETKENKYVYKVCPFKQATQEEGYSKTRLGRWDKFDDSYRTMIFSGGDNCWNGPNRSLKVYSC</sequence>
<proteinExistence type="predicted"/>
<evidence type="ECO:0000259" key="7">
    <source>
        <dbReference type="Pfam" id="PF13015"/>
    </source>
</evidence>
<protein>
    <recommendedName>
        <fullName evidence="1">Glucosidase 2 subunit beta</fullName>
    </recommendedName>
</protein>
<dbReference type="PANTHER" id="PTHR12630">
    <property type="entry name" value="N-LINKED OLIGOSACCHARIDE PROCESSING"/>
    <property type="match status" value="1"/>
</dbReference>
<evidence type="ECO:0000256" key="1">
    <source>
        <dbReference type="ARBA" id="ARBA00022387"/>
    </source>
</evidence>
<dbReference type="Pfam" id="PF13015">
    <property type="entry name" value="PRKCSH_1"/>
    <property type="match status" value="1"/>
</dbReference>
<evidence type="ECO:0000259" key="6">
    <source>
        <dbReference type="Pfam" id="PF12999"/>
    </source>
</evidence>
<dbReference type="Gene3D" id="2.70.130.10">
    <property type="entry name" value="Mannose-6-phosphate receptor binding domain"/>
    <property type="match status" value="1"/>
</dbReference>
<comment type="caution">
    <text evidence="8">The sequence shown here is derived from an EMBL/GenBank/DDBJ whole genome shotgun (WGS) entry which is preliminary data.</text>
</comment>
<dbReference type="InterPro" id="IPR009011">
    <property type="entry name" value="Man6P_isomerase_rcpt-bd_dom_sf"/>
</dbReference>
<accession>A0AAN7M3Q5</accession>